<dbReference type="InterPro" id="IPR013547">
    <property type="entry name" value="P4H_N"/>
</dbReference>
<dbReference type="Proteomes" id="UP000008792">
    <property type="component" value="Unassembled WGS sequence"/>
</dbReference>
<evidence type="ECO:0000313" key="4">
    <source>
        <dbReference type="Proteomes" id="UP000008792"/>
    </source>
</evidence>
<feature type="domain" description="Prolyl 4-hydroxylase N-terminal" evidence="2">
    <location>
        <begin position="24"/>
        <end position="148"/>
    </location>
</feature>
<dbReference type="EMBL" id="CH940650">
    <property type="protein sequence ID" value="EDW67586.2"/>
    <property type="molecule type" value="Genomic_DNA"/>
</dbReference>
<gene>
    <name evidence="3" type="primary">Dvir\GJ24231</name>
    <name evidence="3" type="ORF">Dvir_GJ24231</name>
</gene>
<name>B4LW52_DROVI</name>
<dbReference type="AlphaFoldDB" id="B4LW52"/>
<dbReference type="HOGENOM" id="CLU_1697401_0_0_1"/>
<dbReference type="SMR" id="B4LW52"/>
<dbReference type="GO" id="GO:0005783">
    <property type="term" value="C:endoplasmic reticulum"/>
    <property type="evidence" value="ECO:0007669"/>
    <property type="project" value="InterPro"/>
</dbReference>
<feature type="signal peptide" evidence="1">
    <location>
        <begin position="1"/>
        <end position="19"/>
    </location>
</feature>
<dbReference type="Gene3D" id="6.10.140.1460">
    <property type="match status" value="1"/>
</dbReference>
<protein>
    <recommendedName>
        <fullName evidence="2">Prolyl 4-hydroxylase N-terminal domain-containing protein</fullName>
    </recommendedName>
</protein>
<dbReference type="InParanoid" id="B4LW52"/>
<organism evidence="3 4">
    <name type="scientific">Drosophila virilis</name>
    <name type="common">Fruit fly</name>
    <dbReference type="NCBI Taxonomy" id="7244"/>
    <lineage>
        <taxon>Eukaryota</taxon>
        <taxon>Metazoa</taxon>
        <taxon>Ecdysozoa</taxon>
        <taxon>Arthropoda</taxon>
        <taxon>Hexapoda</taxon>
        <taxon>Insecta</taxon>
        <taxon>Pterygota</taxon>
        <taxon>Neoptera</taxon>
        <taxon>Endopterygota</taxon>
        <taxon>Diptera</taxon>
        <taxon>Brachycera</taxon>
        <taxon>Muscomorpha</taxon>
        <taxon>Ephydroidea</taxon>
        <taxon>Drosophilidae</taxon>
        <taxon>Drosophila</taxon>
    </lineage>
</organism>
<keyword evidence="4" id="KW-1185">Reference proteome</keyword>
<evidence type="ECO:0000313" key="3">
    <source>
        <dbReference type="EMBL" id="EDW67586.2"/>
    </source>
</evidence>
<reference evidence="3 4" key="1">
    <citation type="journal article" date="2007" name="Nature">
        <title>Evolution of genes and genomes on the Drosophila phylogeny.</title>
        <authorList>
            <consortium name="Drosophila 12 Genomes Consortium"/>
            <person name="Clark A.G."/>
            <person name="Eisen M.B."/>
            <person name="Smith D.R."/>
            <person name="Bergman C.M."/>
            <person name="Oliver B."/>
            <person name="Markow T.A."/>
            <person name="Kaufman T.C."/>
            <person name="Kellis M."/>
            <person name="Gelbart W."/>
            <person name="Iyer V.N."/>
            <person name="Pollard D.A."/>
            <person name="Sackton T.B."/>
            <person name="Larracuente A.M."/>
            <person name="Singh N.D."/>
            <person name="Abad J.P."/>
            <person name="Abt D.N."/>
            <person name="Adryan B."/>
            <person name="Aguade M."/>
            <person name="Akashi H."/>
            <person name="Anderson W.W."/>
            <person name="Aquadro C.F."/>
            <person name="Ardell D.H."/>
            <person name="Arguello R."/>
            <person name="Artieri C.G."/>
            <person name="Barbash D.A."/>
            <person name="Barker D."/>
            <person name="Barsanti P."/>
            <person name="Batterham P."/>
            <person name="Batzoglou S."/>
            <person name="Begun D."/>
            <person name="Bhutkar A."/>
            <person name="Blanco E."/>
            <person name="Bosak S.A."/>
            <person name="Bradley R.K."/>
            <person name="Brand A.D."/>
            <person name="Brent M.R."/>
            <person name="Brooks A.N."/>
            <person name="Brown R.H."/>
            <person name="Butlin R.K."/>
            <person name="Caggese C."/>
            <person name="Calvi B.R."/>
            <person name="Bernardo de Carvalho A."/>
            <person name="Caspi A."/>
            <person name="Castrezana S."/>
            <person name="Celniker S.E."/>
            <person name="Chang J.L."/>
            <person name="Chapple C."/>
            <person name="Chatterji S."/>
            <person name="Chinwalla A."/>
            <person name="Civetta A."/>
            <person name="Clifton S.W."/>
            <person name="Comeron J.M."/>
            <person name="Costello J.C."/>
            <person name="Coyne J.A."/>
            <person name="Daub J."/>
            <person name="David R.G."/>
            <person name="Delcher A.L."/>
            <person name="Delehaunty K."/>
            <person name="Do C.B."/>
            <person name="Ebling H."/>
            <person name="Edwards K."/>
            <person name="Eickbush T."/>
            <person name="Evans J.D."/>
            <person name="Filipski A."/>
            <person name="Findeiss S."/>
            <person name="Freyhult E."/>
            <person name="Fulton L."/>
            <person name="Fulton R."/>
            <person name="Garcia A.C."/>
            <person name="Gardiner A."/>
            <person name="Garfield D.A."/>
            <person name="Garvin B.E."/>
            <person name="Gibson G."/>
            <person name="Gilbert D."/>
            <person name="Gnerre S."/>
            <person name="Godfrey J."/>
            <person name="Good R."/>
            <person name="Gotea V."/>
            <person name="Gravely B."/>
            <person name="Greenberg A.J."/>
            <person name="Griffiths-Jones S."/>
            <person name="Gross S."/>
            <person name="Guigo R."/>
            <person name="Gustafson E.A."/>
            <person name="Haerty W."/>
            <person name="Hahn M.W."/>
            <person name="Halligan D.L."/>
            <person name="Halpern A.L."/>
            <person name="Halter G.M."/>
            <person name="Han M.V."/>
            <person name="Heger A."/>
            <person name="Hillier L."/>
            <person name="Hinrichs A.S."/>
            <person name="Holmes I."/>
            <person name="Hoskins R.A."/>
            <person name="Hubisz M.J."/>
            <person name="Hultmark D."/>
            <person name="Huntley M.A."/>
            <person name="Jaffe D.B."/>
            <person name="Jagadeeshan S."/>
            <person name="Jeck W.R."/>
            <person name="Johnson J."/>
            <person name="Jones C.D."/>
            <person name="Jordan W.C."/>
            <person name="Karpen G.H."/>
            <person name="Kataoka E."/>
            <person name="Keightley P.D."/>
            <person name="Kheradpour P."/>
            <person name="Kirkness E.F."/>
            <person name="Koerich L.B."/>
            <person name="Kristiansen K."/>
            <person name="Kudrna D."/>
            <person name="Kulathinal R.J."/>
            <person name="Kumar S."/>
            <person name="Kwok R."/>
            <person name="Lander E."/>
            <person name="Langley C.H."/>
            <person name="Lapoint R."/>
            <person name="Lazzaro B.P."/>
            <person name="Lee S.J."/>
            <person name="Levesque L."/>
            <person name="Li R."/>
            <person name="Lin C.F."/>
            <person name="Lin M.F."/>
            <person name="Lindblad-Toh K."/>
            <person name="Llopart A."/>
            <person name="Long M."/>
            <person name="Low L."/>
            <person name="Lozovsky E."/>
            <person name="Lu J."/>
            <person name="Luo M."/>
            <person name="Machado C.A."/>
            <person name="Makalowski W."/>
            <person name="Marzo M."/>
            <person name="Matsuda M."/>
            <person name="Matzkin L."/>
            <person name="McAllister B."/>
            <person name="McBride C.S."/>
            <person name="McKernan B."/>
            <person name="McKernan K."/>
            <person name="Mendez-Lago M."/>
            <person name="Minx P."/>
            <person name="Mollenhauer M.U."/>
            <person name="Montooth K."/>
            <person name="Mount S.M."/>
            <person name="Mu X."/>
            <person name="Myers E."/>
            <person name="Negre B."/>
            <person name="Newfeld S."/>
            <person name="Nielsen R."/>
            <person name="Noor M.A."/>
            <person name="O'Grady P."/>
            <person name="Pachter L."/>
            <person name="Papaceit M."/>
            <person name="Parisi M.J."/>
            <person name="Parisi M."/>
            <person name="Parts L."/>
            <person name="Pedersen J.S."/>
            <person name="Pesole G."/>
            <person name="Phillippy A.M."/>
            <person name="Ponting C.P."/>
            <person name="Pop M."/>
            <person name="Porcelli D."/>
            <person name="Powell J.R."/>
            <person name="Prohaska S."/>
            <person name="Pruitt K."/>
            <person name="Puig M."/>
            <person name="Quesneville H."/>
            <person name="Ram K.R."/>
            <person name="Rand D."/>
            <person name="Rasmussen M.D."/>
            <person name="Reed L.K."/>
            <person name="Reenan R."/>
            <person name="Reily A."/>
            <person name="Remington K.A."/>
            <person name="Rieger T.T."/>
            <person name="Ritchie M.G."/>
            <person name="Robin C."/>
            <person name="Rogers Y.H."/>
            <person name="Rohde C."/>
            <person name="Rozas J."/>
            <person name="Rubenfield M.J."/>
            <person name="Ruiz A."/>
            <person name="Russo S."/>
            <person name="Salzberg S.L."/>
            <person name="Sanchez-Gracia A."/>
            <person name="Saranga D.J."/>
            <person name="Sato H."/>
            <person name="Schaeffer S.W."/>
            <person name="Schatz M.C."/>
            <person name="Schlenke T."/>
            <person name="Schwartz R."/>
            <person name="Segarra C."/>
            <person name="Singh R.S."/>
            <person name="Sirot L."/>
            <person name="Sirota M."/>
            <person name="Sisneros N.B."/>
            <person name="Smith C.D."/>
            <person name="Smith T.F."/>
            <person name="Spieth J."/>
            <person name="Stage D.E."/>
            <person name="Stark A."/>
            <person name="Stephan W."/>
            <person name="Strausberg R.L."/>
            <person name="Strempel S."/>
            <person name="Sturgill D."/>
            <person name="Sutton G."/>
            <person name="Sutton G.G."/>
            <person name="Tao W."/>
            <person name="Teichmann S."/>
            <person name="Tobari Y.N."/>
            <person name="Tomimura Y."/>
            <person name="Tsolas J.M."/>
            <person name="Valente V.L."/>
            <person name="Venter E."/>
            <person name="Venter J.C."/>
            <person name="Vicario S."/>
            <person name="Vieira F.G."/>
            <person name="Vilella A.J."/>
            <person name="Villasante A."/>
            <person name="Walenz B."/>
            <person name="Wang J."/>
            <person name="Wasserman M."/>
            <person name="Watts T."/>
            <person name="Wilson D."/>
            <person name="Wilson R.K."/>
            <person name="Wing R.A."/>
            <person name="Wolfner M.F."/>
            <person name="Wong A."/>
            <person name="Wong G.K."/>
            <person name="Wu C.I."/>
            <person name="Wu G."/>
            <person name="Yamamoto D."/>
            <person name="Yang H.P."/>
            <person name="Yang S.P."/>
            <person name="Yorke J.A."/>
            <person name="Yoshida K."/>
            <person name="Zdobnov E."/>
            <person name="Zhang P."/>
            <person name="Zhang Y."/>
            <person name="Zimin A.V."/>
            <person name="Baldwin J."/>
            <person name="Abdouelleil A."/>
            <person name="Abdulkadir J."/>
            <person name="Abebe A."/>
            <person name="Abera B."/>
            <person name="Abreu J."/>
            <person name="Acer S.C."/>
            <person name="Aftuck L."/>
            <person name="Alexander A."/>
            <person name="An P."/>
            <person name="Anderson E."/>
            <person name="Anderson S."/>
            <person name="Arachi H."/>
            <person name="Azer M."/>
            <person name="Bachantsang P."/>
            <person name="Barry A."/>
            <person name="Bayul T."/>
            <person name="Berlin A."/>
            <person name="Bessette D."/>
            <person name="Bloom T."/>
            <person name="Blye J."/>
            <person name="Boguslavskiy L."/>
            <person name="Bonnet C."/>
            <person name="Boukhgalter B."/>
            <person name="Bourzgui I."/>
            <person name="Brown A."/>
            <person name="Cahill P."/>
            <person name="Channer S."/>
            <person name="Cheshatsang Y."/>
            <person name="Chuda L."/>
            <person name="Citroen M."/>
            <person name="Collymore A."/>
            <person name="Cooke P."/>
            <person name="Costello M."/>
            <person name="D'Aco K."/>
            <person name="Daza R."/>
            <person name="De Haan G."/>
            <person name="DeGray S."/>
            <person name="DeMaso C."/>
            <person name="Dhargay N."/>
            <person name="Dooley K."/>
            <person name="Dooley E."/>
            <person name="Doricent M."/>
            <person name="Dorje P."/>
            <person name="Dorjee K."/>
            <person name="Dupes A."/>
            <person name="Elong R."/>
            <person name="Falk J."/>
            <person name="Farina A."/>
            <person name="Faro S."/>
            <person name="Ferguson D."/>
            <person name="Fisher S."/>
            <person name="Foley C.D."/>
            <person name="Franke A."/>
            <person name="Friedrich D."/>
            <person name="Gadbois L."/>
            <person name="Gearin G."/>
            <person name="Gearin C.R."/>
            <person name="Giannoukos G."/>
            <person name="Goode T."/>
            <person name="Graham J."/>
            <person name="Grandbois E."/>
            <person name="Grewal S."/>
            <person name="Gyaltsen K."/>
            <person name="Hafez N."/>
            <person name="Hagos B."/>
            <person name="Hall J."/>
            <person name="Henson C."/>
            <person name="Hollinger A."/>
            <person name="Honan T."/>
            <person name="Huard M.D."/>
            <person name="Hughes L."/>
            <person name="Hurhula B."/>
            <person name="Husby M.E."/>
            <person name="Kamat A."/>
            <person name="Kanga B."/>
            <person name="Kashin S."/>
            <person name="Khazanovich D."/>
            <person name="Kisner P."/>
            <person name="Lance K."/>
            <person name="Lara M."/>
            <person name="Lee W."/>
            <person name="Lennon N."/>
            <person name="Letendre F."/>
            <person name="LeVine R."/>
            <person name="Lipovsky A."/>
            <person name="Liu X."/>
            <person name="Liu J."/>
            <person name="Liu S."/>
            <person name="Lokyitsang T."/>
            <person name="Lokyitsang Y."/>
            <person name="Lubonja R."/>
            <person name="Lui A."/>
            <person name="MacDonald P."/>
            <person name="Magnisalis V."/>
            <person name="Maru K."/>
            <person name="Matthews C."/>
            <person name="McCusker W."/>
            <person name="McDonough S."/>
            <person name="Mehta T."/>
            <person name="Meldrim J."/>
            <person name="Meneus L."/>
            <person name="Mihai O."/>
            <person name="Mihalev A."/>
            <person name="Mihova T."/>
            <person name="Mittelman R."/>
            <person name="Mlenga V."/>
            <person name="Montmayeur A."/>
            <person name="Mulrain L."/>
            <person name="Navidi A."/>
            <person name="Naylor J."/>
            <person name="Negash T."/>
            <person name="Nguyen T."/>
            <person name="Nguyen N."/>
            <person name="Nicol R."/>
            <person name="Norbu C."/>
            <person name="Norbu N."/>
            <person name="Novod N."/>
            <person name="O'Neill B."/>
            <person name="Osman S."/>
            <person name="Markiewicz E."/>
            <person name="Oyono O.L."/>
            <person name="Patti C."/>
            <person name="Phunkhang P."/>
            <person name="Pierre F."/>
            <person name="Priest M."/>
            <person name="Raghuraman S."/>
            <person name="Rege F."/>
            <person name="Reyes R."/>
            <person name="Rise C."/>
            <person name="Rogov P."/>
            <person name="Ross K."/>
            <person name="Ryan E."/>
            <person name="Settipalli S."/>
            <person name="Shea T."/>
            <person name="Sherpa N."/>
            <person name="Shi L."/>
            <person name="Shih D."/>
            <person name="Sparrow T."/>
            <person name="Spaulding J."/>
            <person name="Stalker J."/>
            <person name="Stange-Thomann N."/>
            <person name="Stavropoulos S."/>
            <person name="Stone C."/>
            <person name="Strader C."/>
            <person name="Tesfaye S."/>
            <person name="Thomson T."/>
            <person name="Thoulutsang Y."/>
            <person name="Thoulutsang D."/>
            <person name="Topham K."/>
            <person name="Topping I."/>
            <person name="Tsamla T."/>
            <person name="Vassiliev H."/>
            <person name="Vo A."/>
            <person name="Wangchuk T."/>
            <person name="Wangdi T."/>
            <person name="Weiand M."/>
            <person name="Wilkinson J."/>
            <person name="Wilson A."/>
            <person name="Yadav S."/>
            <person name="Young G."/>
            <person name="Yu Q."/>
            <person name="Zembek L."/>
            <person name="Zhong D."/>
            <person name="Zimmer A."/>
            <person name="Zwirko Z."/>
            <person name="Jaffe D.B."/>
            <person name="Alvarez P."/>
            <person name="Brockman W."/>
            <person name="Butler J."/>
            <person name="Chin C."/>
            <person name="Gnerre S."/>
            <person name="Grabherr M."/>
            <person name="Kleber M."/>
            <person name="Mauceli E."/>
            <person name="MacCallum I."/>
        </authorList>
    </citation>
    <scope>NUCLEOTIDE SEQUENCE [LARGE SCALE GENOMIC DNA]</scope>
    <source>
        <strain evidence="4">Tucson 15010-1051.87</strain>
    </source>
</reference>
<keyword evidence="1" id="KW-0732">Signal</keyword>
<proteinExistence type="predicted"/>
<sequence length="156" mass="18237">MMVGILCLLLLLLIASAQSENITVSELKKVVKLERELLHNLRIYAHELENRLRHINGAITEYGEHIQQLDGHPDLYMSNPLFAFRIITHMRQHWPAWQLYMTQPPGSDQLEMQQRLISLLPTRDAHKQAAQSLQSLFKFYNFAPANFLLENNKHLR</sequence>
<dbReference type="eggNOG" id="KOG1591">
    <property type="taxonomic scope" value="Eukaryota"/>
</dbReference>
<feature type="chain" id="PRO_5006457482" description="Prolyl 4-hydroxylase N-terminal domain-containing protein" evidence="1">
    <location>
        <begin position="20"/>
        <end position="156"/>
    </location>
</feature>
<keyword evidence="3" id="KW-0560">Oxidoreductase</keyword>
<evidence type="ECO:0000259" key="2">
    <source>
        <dbReference type="Pfam" id="PF08336"/>
    </source>
</evidence>
<dbReference type="GO" id="GO:0004656">
    <property type="term" value="F:procollagen-proline 4-dioxygenase activity"/>
    <property type="evidence" value="ECO:0007669"/>
    <property type="project" value="InterPro"/>
</dbReference>
<accession>B4LW52</accession>
<dbReference type="OrthoDB" id="7848457at2759"/>
<dbReference type="Pfam" id="PF08336">
    <property type="entry name" value="P4Ha_N"/>
    <property type="match status" value="1"/>
</dbReference>
<evidence type="ECO:0000256" key="1">
    <source>
        <dbReference type="SAM" id="SignalP"/>
    </source>
</evidence>